<organism evidence="1 2">
    <name type="scientific">Melanomma pulvis-pyrius CBS 109.77</name>
    <dbReference type="NCBI Taxonomy" id="1314802"/>
    <lineage>
        <taxon>Eukaryota</taxon>
        <taxon>Fungi</taxon>
        <taxon>Dikarya</taxon>
        <taxon>Ascomycota</taxon>
        <taxon>Pezizomycotina</taxon>
        <taxon>Dothideomycetes</taxon>
        <taxon>Pleosporomycetidae</taxon>
        <taxon>Pleosporales</taxon>
        <taxon>Melanommataceae</taxon>
        <taxon>Melanomma</taxon>
    </lineage>
</organism>
<evidence type="ECO:0000313" key="1">
    <source>
        <dbReference type="EMBL" id="KAF2798101.1"/>
    </source>
</evidence>
<dbReference type="Proteomes" id="UP000799757">
    <property type="component" value="Unassembled WGS sequence"/>
</dbReference>
<reference evidence="1" key="1">
    <citation type="journal article" date="2020" name="Stud. Mycol.">
        <title>101 Dothideomycetes genomes: a test case for predicting lifestyles and emergence of pathogens.</title>
        <authorList>
            <person name="Haridas S."/>
            <person name="Albert R."/>
            <person name="Binder M."/>
            <person name="Bloem J."/>
            <person name="Labutti K."/>
            <person name="Salamov A."/>
            <person name="Andreopoulos B."/>
            <person name="Baker S."/>
            <person name="Barry K."/>
            <person name="Bills G."/>
            <person name="Bluhm B."/>
            <person name="Cannon C."/>
            <person name="Castanera R."/>
            <person name="Culley D."/>
            <person name="Daum C."/>
            <person name="Ezra D."/>
            <person name="Gonzalez J."/>
            <person name="Henrissat B."/>
            <person name="Kuo A."/>
            <person name="Liang C."/>
            <person name="Lipzen A."/>
            <person name="Lutzoni F."/>
            <person name="Magnuson J."/>
            <person name="Mondo S."/>
            <person name="Nolan M."/>
            <person name="Ohm R."/>
            <person name="Pangilinan J."/>
            <person name="Park H.-J."/>
            <person name="Ramirez L."/>
            <person name="Alfaro M."/>
            <person name="Sun H."/>
            <person name="Tritt A."/>
            <person name="Yoshinaga Y."/>
            <person name="Zwiers L.-H."/>
            <person name="Turgeon B."/>
            <person name="Goodwin S."/>
            <person name="Spatafora J."/>
            <person name="Crous P."/>
            <person name="Grigoriev I."/>
        </authorList>
    </citation>
    <scope>NUCLEOTIDE SEQUENCE</scope>
    <source>
        <strain evidence="1">CBS 109.77</strain>
    </source>
</reference>
<keyword evidence="2" id="KW-1185">Reference proteome</keyword>
<proteinExistence type="predicted"/>
<evidence type="ECO:0000313" key="2">
    <source>
        <dbReference type="Proteomes" id="UP000799757"/>
    </source>
</evidence>
<gene>
    <name evidence="1" type="ORF">K505DRAFT_121321</name>
</gene>
<accession>A0A6A6XNJ5</accession>
<name>A0A6A6XNJ5_9PLEO</name>
<sequence length="170" mass="19469">MIKFSPLPWLQDNDHDHDLTRFRVAIQTFIREEQVQTREIDRARETGMSEQVAKNNIRAISATSLSICSPQHAMQAESKEVSFPLQPTNWCTKSLLFSFALFKISTTRAILAAFTLSSLIGLHFTLPVDLQSQITHWSFHPPTNSTAHKWRNAHSGSILQSKEYCVESWR</sequence>
<dbReference type="AlphaFoldDB" id="A0A6A6XNJ5"/>
<protein>
    <submittedName>
        <fullName evidence="1">Uncharacterized protein</fullName>
    </submittedName>
</protein>
<dbReference type="EMBL" id="MU001791">
    <property type="protein sequence ID" value="KAF2798101.1"/>
    <property type="molecule type" value="Genomic_DNA"/>
</dbReference>